<dbReference type="EMBL" id="CP025410">
    <property type="protein sequence ID" value="AUH35703.1"/>
    <property type="molecule type" value="Genomic_DNA"/>
</dbReference>
<evidence type="ECO:0000313" key="2">
    <source>
        <dbReference type="Proteomes" id="UP000233742"/>
    </source>
</evidence>
<name>A0A2K9EKZ9_9RHOB</name>
<organism evidence="1 2">
    <name type="scientific">Paracoccus tegillarcae</name>
    <dbReference type="NCBI Taxonomy" id="1529068"/>
    <lineage>
        <taxon>Bacteria</taxon>
        <taxon>Pseudomonadati</taxon>
        <taxon>Pseudomonadota</taxon>
        <taxon>Alphaproteobacteria</taxon>
        <taxon>Rhodobacterales</taxon>
        <taxon>Paracoccaceae</taxon>
        <taxon>Paracoccus</taxon>
    </lineage>
</organism>
<protein>
    <submittedName>
        <fullName evidence="1">Uncharacterized protein</fullName>
    </submittedName>
</protein>
<dbReference type="KEGG" id="paro:CUV01_19160"/>
<geneLocation type="plasmid" evidence="2">
    <name>pbm152</name>
</geneLocation>
<gene>
    <name evidence="1" type="ORF">CUV01_19160</name>
</gene>
<keyword evidence="1" id="KW-0614">Plasmid</keyword>
<keyword evidence="2" id="KW-1185">Reference proteome</keyword>
<dbReference type="Proteomes" id="UP000233742">
    <property type="component" value="Plasmid pBM152"/>
</dbReference>
<reference evidence="1 2" key="1">
    <citation type="submission" date="2017-12" db="EMBL/GenBank/DDBJ databases">
        <authorList>
            <person name="Hurst M.R.H."/>
        </authorList>
    </citation>
    <scope>NUCLEOTIDE SEQUENCE [LARGE SCALE GENOMIC DNA]</scope>
    <source>
        <strain evidence="1 2">BM15</strain>
        <plasmid evidence="2">Plasmid pbm152</plasmid>
    </source>
</reference>
<dbReference type="AlphaFoldDB" id="A0A2K9EKZ9"/>
<sequence length="71" mass="8204">MTDRPTANRIVAEAEFTIDMVDTMKKYFDFYASDGVLRVQISDFGLWLPHPEMPCRQFLGLARLPEAESKH</sequence>
<accession>A0A2K9EKZ9</accession>
<evidence type="ECO:0000313" key="1">
    <source>
        <dbReference type="EMBL" id="AUH35703.1"/>
    </source>
</evidence>
<proteinExistence type="predicted"/>